<sequence>MKKNAWMFGLFSNFLLVFVPLFVYAQTEAADTVKTGLAVTAKEAGFGTESQSIYDLIAGVINVLLGFLGIIIFLFIVYAGYLYLTSQGADEKIKQAKKILSSSLTGAVIIISAYALSSYILGALATAVSK</sequence>
<comment type="caution">
    <text evidence="3">The sequence shown here is derived from an EMBL/GenBank/DDBJ whole genome shotgun (WGS) entry which is preliminary data.</text>
</comment>
<protein>
    <recommendedName>
        <fullName evidence="5">Integral membrane protein</fullName>
    </recommendedName>
</protein>
<feature type="signal peptide" evidence="2">
    <location>
        <begin position="1"/>
        <end position="25"/>
    </location>
</feature>
<reference evidence="3 4" key="1">
    <citation type="journal article" date="2015" name="Nature">
        <title>rRNA introns, odd ribosomes, and small enigmatic genomes across a large radiation of phyla.</title>
        <authorList>
            <person name="Brown C.T."/>
            <person name="Hug L.A."/>
            <person name="Thomas B.C."/>
            <person name="Sharon I."/>
            <person name="Castelle C.J."/>
            <person name="Singh A."/>
            <person name="Wilkins M.J."/>
            <person name="Williams K.H."/>
            <person name="Banfield J.F."/>
        </authorList>
    </citation>
    <scope>NUCLEOTIDE SEQUENCE [LARGE SCALE GENOMIC DNA]</scope>
</reference>
<dbReference type="EMBL" id="LCAU01000009">
    <property type="protein sequence ID" value="KKR97738.1"/>
    <property type="molecule type" value="Genomic_DNA"/>
</dbReference>
<name>A0A0G0V9P0_9BACT</name>
<evidence type="ECO:0000256" key="2">
    <source>
        <dbReference type="SAM" id="SignalP"/>
    </source>
</evidence>
<keyword evidence="2" id="KW-0732">Signal</keyword>
<keyword evidence="1" id="KW-0472">Membrane</keyword>
<accession>A0A0G0V9P0</accession>
<keyword evidence="1" id="KW-0812">Transmembrane</keyword>
<proteinExistence type="predicted"/>
<dbReference type="Pfam" id="PF18895">
    <property type="entry name" value="T4SS_pilin"/>
    <property type="match status" value="1"/>
</dbReference>
<feature type="transmembrane region" description="Helical" evidence="1">
    <location>
        <begin position="53"/>
        <end position="84"/>
    </location>
</feature>
<dbReference type="InterPro" id="IPR043993">
    <property type="entry name" value="T4SS_pilin"/>
</dbReference>
<organism evidence="3 4">
    <name type="scientific">Candidatus Uhrbacteria bacterium GW2011_GWF2_41_16</name>
    <dbReference type="NCBI Taxonomy" id="1618997"/>
    <lineage>
        <taxon>Bacteria</taxon>
        <taxon>Candidatus Uhriibacteriota</taxon>
    </lineage>
</organism>
<evidence type="ECO:0000256" key="1">
    <source>
        <dbReference type="SAM" id="Phobius"/>
    </source>
</evidence>
<dbReference type="AlphaFoldDB" id="A0A0G0V9P0"/>
<keyword evidence="1" id="KW-1133">Transmembrane helix</keyword>
<evidence type="ECO:0000313" key="4">
    <source>
        <dbReference type="Proteomes" id="UP000034746"/>
    </source>
</evidence>
<dbReference type="Proteomes" id="UP000034746">
    <property type="component" value="Unassembled WGS sequence"/>
</dbReference>
<evidence type="ECO:0008006" key="5">
    <source>
        <dbReference type="Google" id="ProtNLM"/>
    </source>
</evidence>
<feature type="transmembrane region" description="Helical" evidence="1">
    <location>
        <begin position="104"/>
        <end position="128"/>
    </location>
</feature>
<evidence type="ECO:0000313" key="3">
    <source>
        <dbReference type="EMBL" id="KKR97738.1"/>
    </source>
</evidence>
<feature type="chain" id="PRO_5002534827" description="Integral membrane protein" evidence="2">
    <location>
        <begin position="26"/>
        <end position="130"/>
    </location>
</feature>
<gene>
    <name evidence="3" type="ORF">UU48_C0009G0010</name>
</gene>